<protein>
    <submittedName>
        <fullName evidence="2">Uncharacterized protein</fullName>
    </submittedName>
</protein>
<gene>
    <name evidence="2" type="ORF">SK571_26705</name>
</gene>
<accession>A0ABU4TXE8</accession>
<name>A0ABU4TXE8_9PSEU</name>
<evidence type="ECO:0000313" key="2">
    <source>
        <dbReference type="EMBL" id="MDX8052983.1"/>
    </source>
</evidence>
<dbReference type="Proteomes" id="UP001271792">
    <property type="component" value="Unassembled WGS sequence"/>
</dbReference>
<evidence type="ECO:0000256" key="1">
    <source>
        <dbReference type="SAM" id="Phobius"/>
    </source>
</evidence>
<keyword evidence="1" id="KW-0812">Transmembrane</keyword>
<feature type="transmembrane region" description="Helical" evidence="1">
    <location>
        <begin position="46"/>
        <end position="69"/>
    </location>
</feature>
<evidence type="ECO:0000313" key="3">
    <source>
        <dbReference type="Proteomes" id="UP001271792"/>
    </source>
</evidence>
<dbReference type="RefSeq" id="WP_319986824.1">
    <property type="nucleotide sequence ID" value="NZ_JAXAVV010000013.1"/>
</dbReference>
<keyword evidence="1" id="KW-0472">Membrane</keyword>
<dbReference type="EMBL" id="JAXAVV010000013">
    <property type="protein sequence ID" value="MDX8052983.1"/>
    <property type="molecule type" value="Genomic_DNA"/>
</dbReference>
<keyword evidence="1" id="KW-1133">Transmembrane helix</keyword>
<sequence>MLTNTNREPPPMTVDNSVVAATTGIVVQAGAVNGDVHLHPPALPKVFPVLLLGLIAIGFCSIAIGLLGWSASLISSSPPARTAARRTPPPS</sequence>
<proteinExistence type="predicted"/>
<reference evidence="2 3" key="2">
    <citation type="submission" date="2023-11" db="EMBL/GenBank/DDBJ databases">
        <authorList>
            <person name="Lara A.C."/>
            <person name="Chronakova A."/>
        </authorList>
    </citation>
    <scope>NUCLEOTIDE SEQUENCE [LARGE SCALE GENOMIC DNA]</scope>
    <source>
        <strain evidence="2 3">BCCO 10_0798</strain>
    </source>
</reference>
<keyword evidence="3" id="KW-1185">Reference proteome</keyword>
<reference evidence="2 3" key="1">
    <citation type="submission" date="2023-11" db="EMBL/GenBank/DDBJ databases">
        <title>Lentzea sokolovensis, sp. nov., Lentzea kristufkii, sp. nov., and Lentzea miocenensis, sp. nov., rare actinobacteria from Sokolov Coal Basin, Miocene lacustrine sediment, Czech Republic.</title>
        <authorList>
            <person name="Lara A."/>
            <person name="Kotroba L."/>
            <person name="Nouioui I."/>
            <person name="Neumann-Schaal M."/>
            <person name="Mast Y."/>
            <person name="Chronakova A."/>
        </authorList>
    </citation>
    <scope>NUCLEOTIDE SEQUENCE [LARGE SCALE GENOMIC DNA]</scope>
    <source>
        <strain evidence="2 3">BCCO 10_0798</strain>
    </source>
</reference>
<comment type="caution">
    <text evidence="2">The sequence shown here is derived from an EMBL/GenBank/DDBJ whole genome shotgun (WGS) entry which is preliminary data.</text>
</comment>
<organism evidence="2 3">
    <name type="scientific">Lentzea kristufekii</name>
    <dbReference type="NCBI Taxonomy" id="3095430"/>
    <lineage>
        <taxon>Bacteria</taxon>
        <taxon>Bacillati</taxon>
        <taxon>Actinomycetota</taxon>
        <taxon>Actinomycetes</taxon>
        <taxon>Pseudonocardiales</taxon>
        <taxon>Pseudonocardiaceae</taxon>
        <taxon>Lentzea</taxon>
    </lineage>
</organism>